<dbReference type="Pfam" id="PF21205">
    <property type="entry name" value="Rep3_C"/>
    <property type="match status" value="1"/>
</dbReference>
<evidence type="ECO:0000259" key="2">
    <source>
        <dbReference type="Pfam" id="PF01051"/>
    </source>
</evidence>
<dbReference type="SUPFAM" id="SSF46785">
    <property type="entry name" value="Winged helix' DNA-binding domain"/>
    <property type="match status" value="2"/>
</dbReference>
<sequence>MSVLTTSPVHPLVVQHNALVNAQFSLSTTESRLFLAMLARISPQDTEFAKCQVDIHDIVEPTSNNYAHVRKMLDNFGGCKLRIEKLSPDGRRRQKRTFTVIPLVEYAEYREGGGLVEARFNRQLLPYLLELRDNFTKAQLADLIKLKSPSSFRIYWLLREYASFGKRTVPLEELKAILGLVEEYDRFNNFRVRVLDRAQKELADTDTAFTYKTIKSGREVIAIEFRFQHRLEVDTDAPPLVEWEEAVLATGITLSSLPQIKSRLAAGDYDLGYVRYVLDTVKSQVQAGKVKREGGAVFKALIDGYLLSAYHKEQQRHNSLQAKSKPKPKNTPAVATQLRRLNSELEDAHNSLNFVQTAVIYTDETRITALREVQKHIAQLEQQRQQLTA</sequence>
<dbReference type="InterPro" id="IPR036388">
    <property type="entry name" value="WH-like_DNA-bd_sf"/>
</dbReference>
<accession>A0A939F152</accession>
<reference evidence="3" key="1">
    <citation type="submission" date="2021-03" db="EMBL/GenBank/DDBJ databases">
        <authorList>
            <person name="Kim M.K."/>
        </authorList>
    </citation>
    <scope>NUCLEOTIDE SEQUENCE</scope>
    <source>
        <strain evidence="3">BT186</strain>
    </source>
</reference>
<evidence type="ECO:0000313" key="3">
    <source>
        <dbReference type="EMBL" id="MBO0360842.1"/>
    </source>
</evidence>
<name>A0A939F152_9BACT</name>
<proteinExistence type="inferred from homology"/>
<protein>
    <submittedName>
        <fullName evidence="3">Replication initiation protein</fullName>
    </submittedName>
</protein>
<keyword evidence="4" id="KW-1185">Reference proteome</keyword>
<dbReference type="Proteomes" id="UP000664144">
    <property type="component" value="Unassembled WGS sequence"/>
</dbReference>
<dbReference type="InterPro" id="IPR036390">
    <property type="entry name" value="WH_DNA-bd_sf"/>
</dbReference>
<organism evidence="3 4">
    <name type="scientific">Hymenobacter telluris</name>
    <dbReference type="NCBI Taxonomy" id="2816474"/>
    <lineage>
        <taxon>Bacteria</taxon>
        <taxon>Pseudomonadati</taxon>
        <taxon>Bacteroidota</taxon>
        <taxon>Cytophagia</taxon>
        <taxon>Cytophagales</taxon>
        <taxon>Hymenobacteraceae</taxon>
        <taxon>Hymenobacter</taxon>
    </lineage>
</organism>
<gene>
    <name evidence="3" type="ORF">J0X19_22980</name>
</gene>
<dbReference type="GO" id="GO:0006270">
    <property type="term" value="P:DNA replication initiation"/>
    <property type="evidence" value="ECO:0007669"/>
    <property type="project" value="InterPro"/>
</dbReference>
<feature type="domain" description="Initiator Rep protein WH1" evidence="2">
    <location>
        <begin position="13"/>
        <end position="158"/>
    </location>
</feature>
<evidence type="ECO:0000313" key="4">
    <source>
        <dbReference type="Proteomes" id="UP000664144"/>
    </source>
</evidence>
<dbReference type="RefSeq" id="WP_206986750.1">
    <property type="nucleotide sequence ID" value="NZ_JAFLQZ010000024.1"/>
</dbReference>
<dbReference type="Gene3D" id="1.10.10.10">
    <property type="entry name" value="Winged helix-like DNA-binding domain superfamily/Winged helix DNA-binding domain"/>
    <property type="match status" value="2"/>
</dbReference>
<comment type="caution">
    <text evidence="3">The sequence shown here is derived from an EMBL/GenBank/DDBJ whole genome shotgun (WGS) entry which is preliminary data.</text>
</comment>
<comment type="similarity">
    <text evidence="1">Belongs to the initiator RepB protein family.</text>
</comment>
<dbReference type="InterPro" id="IPR000525">
    <property type="entry name" value="Initiator_Rep_WH1"/>
</dbReference>
<evidence type="ECO:0000256" key="1">
    <source>
        <dbReference type="ARBA" id="ARBA00038283"/>
    </source>
</evidence>
<dbReference type="Pfam" id="PF01051">
    <property type="entry name" value="Rep3_N"/>
    <property type="match status" value="1"/>
</dbReference>
<dbReference type="EMBL" id="JAFLQZ010000024">
    <property type="protein sequence ID" value="MBO0360842.1"/>
    <property type="molecule type" value="Genomic_DNA"/>
</dbReference>
<dbReference type="AlphaFoldDB" id="A0A939F152"/>
<dbReference type="GO" id="GO:0003887">
    <property type="term" value="F:DNA-directed DNA polymerase activity"/>
    <property type="evidence" value="ECO:0007669"/>
    <property type="project" value="InterPro"/>
</dbReference>